<organism evidence="7 8">
    <name type="scientific">Methanoliparum thermophilum</name>
    <dbReference type="NCBI Taxonomy" id="2491083"/>
    <lineage>
        <taxon>Archaea</taxon>
        <taxon>Methanobacteriati</taxon>
        <taxon>Methanobacteriota</taxon>
        <taxon>Candidatus Methanoliparia</taxon>
        <taxon>Candidatus Methanoliparales</taxon>
        <taxon>Candidatus Methanoliparaceae</taxon>
        <taxon>Candidatus Methanoliparum</taxon>
    </lineage>
</organism>
<feature type="transmembrane region" description="Helical" evidence="5">
    <location>
        <begin position="179"/>
        <end position="198"/>
    </location>
</feature>
<dbReference type="EMBL" id="RXIF01000004">
    <property type="protein sequence ID" value="RZN65104.1"/>
    <property type="molecule type" value="Genomic_DNA"/>
</dbReference>
<dbReference type="GO" id="GO:0016020">
    <property type="term" value="C:membrane"/>
    <property type="evidence" value="ECO:0007669"/>
    <property type="project" value="UniProtKB-SubCell"/>
</dbReference>
<dbReference type="InterPro" id="IPR050925">
    <property type="entry name" value="Rhomboid_protease_S54"/>
</dbReference>
<dbReference type="Pfam" id="PF01694">
    <property type="entry name" value="Rhomboid"/>
    <property type="match status" value="1"/>
</dbReference>
<protein>
    <submittedName>
        <fullName evidence="7">Rhomboid family intramembrane serine protease</fullName>
    </submittedName>
</protein>
<evidence type="ECO:0000256" key="3">
    <source>
        <dbReference type="ARBA" id="ARBA00022989"/>
    </source>
</evidence>
<dbReference type="InterPro" id="IPR035952">
    <property type="entry name" value="Rhomboid-like_sf"/>
</dbReference>
<evidence type="ECO:0000256" key="4">
    <source>
        <dbReference type="ARBA" id="ARBA00023136"/>
    </source>
</evidence>
<keyword evidence="2 5" id="KW-0812">Transmembrane</keyword>
<evidence type="ECO:0000256" key="1">
    <source>
        <dbReference type="ARBA" id="ARBA00004141"/>
    </source>
</evidence>
<dbReference type="PANTHER" id="PTHR43731">
    <property type="entry name" value="RHOMBOID PROTEASE"/>
    <property type="match status" value="1"/>
</dbReference>
<dbReference type="PANTHER" id="PTHR43731:SF26">
    <property type="entry name" value="RHOMBOID-LIKE PROTEIN 10, CHLOROPLASTIC"/>
    <property type="match status" value="1"/>
</dbReference>
<dbReference type="Gene3D" id="1.20.1540.10">
    <property type="entry name" value="Rhomboid-like"/>
    <property type="match status" value="1"/>
</dbReference>
<evidence type="ECO:0000259" key="6">
    <source>
        <dbReference type="Pfam" id="PF01694"/>
    </source>
</evidence>
<evidence type="ECO:0000256" key="2">
    <source>
        <dbReference type="ARBA" id="ARBA00022692"/>
    </source>
</evidence>
<feature type="domain" description="Peptidase S54 rhomboid" evidence="6">
    <location>
        <begin position="59"/>
        <end position="199"/>
    </location>
</feature>
<dbReference type="GO" id="GO:0006508">
    <property type="term" value="P:proteolysis"/>
    <property type="evidence" value="ECO:0007669"/>
    <property type="project" value="UniProtKB-KW"/>
</dbReference>
<evidence type="ECO:0000313" key="8">
    <source>
        <dbReference type="Proteomes" id="UP000317158"/>
    </source>
</evidence>
<keyword evidence="7" id="KW-0378">Hydrolase</keyword>
<accession>A0A520KT91</accession>
<keyword evidence="4 5" id="KW-0472">Membrane</keyword>
<gene>
    <name evidence="7" type="ORF">EF806_03415</name>
</gene>
<reference evidence="7 8" key="1">
    <citation type="journal article" date="2019" name="Nat. Microbiol.">
        <title>Wide diversity of methane and short-chain alkane metabolisms in uncultured archaea.</title>
        <authorList>
            <person name="Borrel G."/>
            <person name="Adam P.S."/>
            <person name="McKay L.J."/>
            <person name="Chen L.X."/>
            <person name="Sierra-Garcia I.N."/>
            <person name="Sieber C.M."/>
            <person name="Letourneur Q."/>
            <person name="Ghozlane A."/>
            <person name="Andersen G.L."/>
            <person name="Li W.J."/>
            <person name="Hallam S.J."/>
            <person name="Muyzer G."/>
            <person name="de Oliveira V.M."/>
            <person name="Inskeep W.P."/>
            <person name="Banfield J.F."/>
            <person name="Gribaldo S."/>
        </authorList>
    </citation>
    <scope>NUCLEOTIDE SEQUENCE [LARGE SCALE GENOMIC DNA]</scope>
    <source>
        <strain evidence="7">NM1a</strain>
    </source>
</reference>
<dbReference type="GO" id="GO:0004252">
    <property type="term" value="F:serine-type endopeptidase activity"/>
    <property type="evidence" value="ECO:0007669"/>
    <property type="project" value="InterPro"/>
</dbReference>
<comment type="subcellular location">
    <subcellularLocation>
        <location evidence="1">Membrane</location>
        <topology evidence="1">Multi-pass membrane protein</topology>
    </subcellularLocation>
</comment>
<feature type="transmembrane region" description="Helical" evidence="5">
    <location>
        <begin position="124"/>
        <end position="143"/>
    </location>
</feature>
<proteinExistence type="predicted"/>
<keyword evidence="7" id="KW-0645">Protease</keyword>
<feature type="transmembrane region" description="Helical" evidence="5">
    <location>
        <begin position="16"/>
        <end position="37"/>
    </location>
</feature>
<feature type="transmembrane region" description="Helical" evidence="5">
    <location>
        <begin position="99"/>
        <end position="118"/>
    </location>
</feature>
<name>A0A520KT91_METT2</name>
<dbReference type="Proteomes" id="UP000317158">
    <property type="component" value="Unassembled WGS sequence"/>
</dbReference>
<dbReference type="InterPro" id="IPR022764">
    <property type="entry name" value="Peptidase_S54_rhomboid_dom"/>
</dbReference>
<feature type="transmembrane region" description="Helical" evidence="5">
    <location>
        <begin position="68"/>
        <end position="87"/>
    </location>
</feature>
<sequence length="208" mass="23522">MKLEHKIGINLTNLPYSLIIVFLCILVALFQVLIPLFTDINIEFINLFGLSRYVLFVQHNIWTIVTYMFLHGNFGHLFFNMIALFFLGPELERRIGRKLFLIVYFVSGILSGVGHILFISNPMIPVIGASGAIFGVLACLAIIAPRMTIYIYFFPIKMIYALLFFILINLIMLPLDTDVAYFAHLIGLIVGSIFGVILNKKAYGPGRI</sequence>
<comment type="caution">
    <text evidence="7">The sequence shown here is derived from an EMBL/GenBank/DDBJ whole genome shotgun (WGS) entry which is preliminary data.</text>
</comment>
<evidence type="ECO:0000313" key="7">
    <source>
        <dbReference type="EMBL" id="RZN65104.1"/>
    </source>
</evidence>
<evidence type="ECO:0000256" key="5">
    <source>
        <dbReference type="SAM" id="Phobius"/>
    </source>
</evidence>
<keyword evidence="3 5" id="KW-1133">Transmembrane helix</keyword>
<dbReference type="SUPFAM" id="SSF144091">
    <property type="entry name" value="Rhomboid-like"/>
    <property type="match status" value="1"/>
</dbReference>
<feature type="transmembrane region" description="Helical" evidence="5">
    <location>
        <begin position="150"/>
        <end position="173"/>
    </location>
</feature>
<dbReference type="AlphaFoldDB" id="A0A520KT91"/>